<accession>W6RZH1</accession>
<dbReference type="KEGG" id="clt:CM240_0227"/>
<keyword evidence="2" id="KW-1185">Reference proteome</keyword>
<dbReference type="Proteomes" id="UP000019426">
    <property type="component" value="Chromosome M2/40_rep1"/>
</dbReference>
<gene>
    <name evidence="1" type="ORF">CM240_0227</name>
</gene>
<dbReference type="PATRIC" id="fig|1216932.3.peg.208"/>
<evidence type="ECO:0000313" key="2">
    <source>
        <dbReference type="Proteomes" id="UP000019426"/>
    </source>
</evidence>
<name>W6RZH1_9CLOT</name>
<sequence>MVEIEGMLCSGLAMETVMKSRLYKSIQQKFTSTFVKTYNVSKETVTKVWNRYGKDKVDSLLGKTKSAKESGATETELIKVTDVLTSEQ</sequence>
<evidence type="ECO:0000313" key="1">
    <source>
        <dbReference type="EMBL" id="CDM67397.1"/>
    </source>
</evidence>
<dbReference type="HOGENOM" id="CLU_2463590_0_0_9"/>
<reference evidence="1 2" key="1">
    <citation type="submission" date="2013-11" db="EMBL/GenBank/DDBJ databases">
        <title>Complete genome sequence of Clostridum sp. M2/40.</title>
        <authorList>
            <person name="Wibberg D."/>
            <person name="Puehler A."/>
            <person name="Schlueter A."/>
        </authorList>
    </citation>
    <scope>NUCLEOTIDE SEQUENCE [LARGE SCALE GENOMIC DNA]</scope>
    <source>
        <strain evidence="2">M2/40</strain>
    </source>
</reference>
<proteinExistence type="predicted"/>
<dbReference type="EMBL" id="HG917868">
    <property type="protein sequence ID" value="CDM67397.1"/>
    <property type="molecule type" value="Genomic_DNA"/>
</dbReference>
<dbReference type="AlphaFoldDB" id="W6RZH1"/>
<protein>
    <submittedName>
        <fullName evidence="1">Uncharacterized protein</fullName>
    </submittedName>
</protein>
<organism evidence="1 2">
    <name type="scientific">Clostridium bornimense</name>
    <dbReference type="NCBI Taxonomy" id="1216932"/>
    <lineage>
        <taxon>Bacteria</taxon>
        <taxon>Bacillati</taxon>
        <taxon>Bacillota</taxon>
        <taxon>Clostridia</taxon>
        <taxon>Eubacteriales</taxon>
        <taxon>Clostridiaceae</taxon>
        <taxon>Clostridium</taxon>
    </lineage>
</organism>